<dbReference type="PANTHER" id="PTHR40626:SF28">
    <property type="entry name" value="REGULATORY PROTEIN ADR1"/>
    <property type="match status" value="1"/>
</dbReference>
<feature type="domain" description="C2H2-type" evidence="9">
    <location>
        <begin position="49"/>
        <end position="76"/>
    </location>
</feature>
<evidence type="ECO:0000256" key="5">
    <source>
        <dbReference type="ARBA" id="ARBA00022833"/>
    </source>
</evidence>
<reference evidence="10 11" key="1">
    <citation type="journal article" date="2004" name="Science">
        <title>The Ashbya gossypii genome as a tool for mapping the ancient Saccharomyces cerevisiae genome.</title>
        <authorList>
            <person name="Dietrich F.S."/>
            <person name="Voegeli S."/>
            <person name="Brachat S."/>
            <person name="Lerch A."/>
            <person name="Gates K."/>
            <person name="Steiner S."/>
            <person name="Mohr C."/>
            <person name="Pohlmann R."/>
            <person name="Luedi P."/>
            <person name="Choi S."/>
            <person name="Wing R.A."/>
            <person name="Flavier A."/>
            <person name="Gaffney T.D."/>
            <person name="Philippsen P."/>
        </authorList>
    </citation>
    <scope>NUCLEOTIDE SEQUENCE [LARGE SCALE GENOMIC DNA]</scope>
    <source>
        <strain evidence="11">ATCC 10895 / CBS 109.51 / FGSC 9923 / NRRL Y-1056</strain>
    </source>
</reference>
<dbReference type="GO" id="GO:0008270">
    <property type="term" value="F:zinc ion binding"/>
    <property type="evidence" value="ECO:0007669"/>
    <property type="project" value="UniProtKB-KW"/>
</dbReference>
<evidence type="ECO:0000256" key="4">
    <source>
        <dbReference type="ARBA" id="ARBA00022771"/>
    </source>
</evidence>
<dbReference type="HOGENOM" id="CLU_006588_0_0_1"/>
<dbReference type="InterPro" id="IPR036236">
    <property type="entry name" value="Znf_C2H2_sf"/>
</dbReference>
<dbReference type="GO" id="GO:0000785">
    <property type="term" value="C:chromatin"/>
    <property type="evidence" value="ECO:0000318"/>
    <property type="project" value="GO_Central"/>
</dbReference>
<keyword evidence="5" id="KW-0862">Zinc</keyword>
<feature type="region of interest" description="Disordered" evidence="8">
    <location>
        <begin position="249"/>
        <end position="279"/>
    </location>
</feature>
<dbReference type="InParanoid" id="Q74ZM6"/>
<gene>
    <name evidence="10" type="ORF">AGOS_AGR172W</name>
</gene>
<evidence type="ECO:0000256" key="8">
    <source>
        <dbReference type="SAM" id="MobiDB-lite"/>
    </source>
</evidence>
<keyword evidence="6" id="KW-0539">Nucleus</keyword>
<dbReference type="InterPro" id="IPR013087">
    <property type="entry name" value="Znf_C2H2_type"/>
</dbReference>
<evidence type="ECO:0000256" key="7">
    <source>
        <dbReference type="PROSITE-ProRule" id="PRU00042"/>
    </source>
</evidence>
<keyword evidence="4 7" id="KW-0863">Zinc-finger</keyword>
<dbReference type="GeneID" id="4623140"/>
<keyword evidence="11" id="KW-1185">Reference proteome</keyword>
<comment type="subcellular location">
    <subcellularLocation>
        <location evidence="1">Nucleus</location>
    </subcellularLocation>
</comment>
<evidence type="ECO:0000259" key="9">
    <source>
        <dbReference type="PROSITE" id="PS50157"/>
    </source>
</evidence>
<dbReference type="Proteomes" id="UP000000591">
    <property type="component" value="Chromosome VII"/>
</dbReference>
<dbReference type="PROSITE" id="PS00028">
    <property type="entry name" value="ZINC_FINGER_C2H2_1"/>
    <property type="match status" value="2"/>
</dbReference>
<dbReference type="InterPro" id="IPR051059">
    <property type="entry name" value="VerF-like"/>
</dbReference>
<protein>
    <submittedName>
        <fullName evidence="10">AGR172Wp</fullName>
    </submittedName>
</protein>
<accession>Q74ZM6</accession>
<dbReference type="PANTHER" id="PTHR40626">
    <property type="entry name" value="MIP31509P"/>
    <property type="match status" value="1"/>
</dbReference>
<evidence type="ECO:0000256" key="2">
    <source>
        <dbReference type="ARBA" id="ARBA00022723"/>
    </source>
</evidence>
<keyword evidence="2" id="KW-0479">Metal-binding</keyword>
<dbReference type="RefSeq" id="NP_986838.2">
    <property type="nucleotide sequence ID" value="NM_211900.2"/>
</dbReference>
<dbReference type="AlphaFoldDB" id="Q74ZM6"/>
<dbReference type="GO" id="GO:0006357">
    <property type="term" value="P:regulation of transcription by RNA polymerase II"/>
    <property type="evidence" value="ECO:0000318"/>
    <property type="project" value="GO_Central"/>
</dbReference>
<dbReference type="GO" id="GO:0000978">
    <property type="term" value="F:RNA polymerase II cis-regulatory region sequence-specific DNA binding"/>
    <property type="evidence" value="ECO:0000318"/>
    <property type="project" value="GO_Central"/>
</dbReference>
<dbReference type="Gene3D" id="3.30.160.60">
    <property type="entry name" value="Classic Zinc Finger"/>
    <property type="match status" value="2"/>
</dbReference>
<dbReference type="FunFam" id="3.30.160.60:FF:000446">
    <property type="entry name" value="Zinc finger protein"/>
    <property type="match status" value="1"/>
</dbReference>
<evidence type="ECO:0000256" key="1">
    <source>
        <dbReference type="ARBA" id="ARBA00004123"/>
    </source>
</evidence>
<evidence type="ECO:0000313" key="11">
    <source>
        <dbReference type="Proteomes" id="UP000000591"/>
    </source>
</evidence>
<sequence>MDIPFTTTKEGGIITASNNMNSKINKRFAQLPENLRLNGVTPSGKPRLFVCHTCTRAFARQEHLIRHKRSHTNEKPYICGICDRRFSRRDLLLRHAHKLHGGSCGDALLKKGSPPRQRLSRAVRRRKSAEGLRAAGKPRRRLSFSAQSGESYASVRPRSAGGGEKVQFSTPQLLPVDLTQEPSTFTALEANGWVQDVNSLSALDGTPEEGSCSPRSALSWQATHTRSLFAQPFPVGGAYGELAGGFAPEWQGSEGASPAAGRAGARQSPPRSREMSEVSATNEFRFLPLARGEGALSPAAPQMSADEMVTTFDFLQSGYSFYGMENPDAASVIRCSQQSAGATTKADAGAVHCSFFTEEMRSMCLSALDYYALYCVRKGSGRASTVELPSCAELNMYLSLFMEHFAAHYPFIHPQLWRADVATFRGYVYGGMEYAAVADDSHVQCSNIVCLPMLAATTGSMYLRSRRDESHDAPAATSEQMYEISRRILHVYLETRNAAKLPTCNLWLTQSLTLSIMYSIFLEPWDKASEVQTNTLLKQVNAVCTMVRKDLLPIVGSLAHHSSFGCPANYIIMESTIRTVVFCYNFCQMLRCFHNIKSPAFLMESDLDLVLIPDDEHTWNSAMLDFSTSHSTLASTQRPVMQKKNTLPFCKFYQTFTFSTSGAHSIPEYLARTMLYYEFNSSQSGFHIFLTKIDTKKLELNLQYFGSKASDSLNATPSLPGENSSVTPPLFNFDPVKPLSQDSIILKNGLMCMVFFNSIDPNFAWHIGGHSLEMMFETYLDSAKFNILSNGSYKLITDFLVALNFSIQNIAFIVDVNDNSMFDTSRVSVLAMHCYYVNFLVIVKFIMDFERTPNFKLLCIYTELKKLANGIFIPVLSALFPLEFAKFLGPDLDVPSLWKNPSFTSLNRDMTGYSSNMSTNVLMAGGHENNTPISHDHYTKGNTANINVVQLEKLINNVLVYSFNDSNFLSMTENAPNEFVFTNPNTTQQLPDSAPMNSPKPTLSSLNLLKYHQEKSASGKQSTKQSFTDRYHLAEKYILIAKCLFLHVNEAHIRSSFIKSLATNYQILERCLLKHGYSTEKQHEESTSMLQNTLNVNPVSLFRNHAQY</sequence>
<dbReference type="SMART" id="SM00355">
    <property type="entry name" value="ZnF_C2H2"/>
    <property type="match status" value="2"/>
</dbReference>
<dbReference type="FunCoup" id="Q74ZM6">
    <property type="interactions" value="898"/>
</dbReference>
<dbReference type="CDD" id="cd12148">
    <property type="entry name" value="fungal_TF_MHR"/>
    <property type="match status" value="1"/>
</dbReference>
<dbReference type="EMBL" id="AE016820">
    <property type="protein sequence ID" value="AAS54662.2"/>
    <property type="molecule type" value="Genomic_DNA"/>
</dbReference>
<dbReference type="eggNOG" id="KOG1721">
    <property type="taxonomic scope" value="Eukaryota"/>
</dbReference>
<keyword evidence="3" id="KW-0677">Repeat</keyword>
<proteinExistence type="predicted"/>
<evidence type="ECO:0000256" key="3">
    <source>
        <dbReference type="ARBA" id="ARBA00022737"/>
    </source>
</evidence>
<evidence type="ECO:0000313" key="10">
    <source>
        <dbReference type="EMBL" id="AAS54662.2"/>
    </source>
</evidence>
<dbReference type="Pfam" id="PF00096">
    <property type="entry name" value="zf-C2H2"/>
    <property type="match status" value="2"/>
</dbReference>
<dbReference type="GO" id="GO:0000981">
    <property type="term" value="F:DNA-binding transcription factor activity, RNA polymerase II-specific"/>
    <property type="evidence" value="ECO:0000318"/>
    <property type="project" value="GO_Central"/>
</dbReference>
<dbReference type="OMA" id="KIRCTLM"/>
<feature type="compositionally biased region" description="Basic residues" evidence="8">
    <location>
        <begin position="118"/>
        <end position="127"/>
    </location>
</feature>
<dbReference type="KEGG" id="ago:AGOS_AGR172W"/>
<dbReference type="OrthoDB" id="10018191at2759"/>
<dbReference type="PROSITE" id="PS50157">
    <property type="entry name" value="ZINC_FINGER_C2H2_2"/>
    <property type="match status" value="2"/>
</dbReference>
<dbReference type="GO" id="GO:0005634">
    <property type="term" value="C:nucleus"/>
    <property type="evidence" value="ECO:0007669"/>
    <property type="project" value="UniProtKB-SubCell"/>
</dbReference>
<organism evidence="10 11">
    <name type="scientific">Eremothecium gossypii (strain ATCC 10895 / CBS 109.51 / FGSC 9923 / NRRL Y-1056)</name>
    <name type="common">Yeast</name>
    <name type="synonym">Ashbya gossypii</name>
    <dbReference type="NCBI Taxonomy" id="284811"/>
    <lineage>
        <taxon>Eukaryota</taxon>
        <taxon>Fungi</taxon>
        <taxon>Dikarya</taxon>
        <taxon>Ascomycota</taxon>
        <taxon>Saccharomycotina</taxon>
        <taxon>Saccharomycetes</taxon>
        <taxon>Saccharomycetales</taxon>
        <taxon>Saccharomycetaceae</taxon>
        <taxon>Eremothecium</taxon>
    </lineage>
</organism>
<name>Q74ZM6_EREGS</name>
<dbReference type="STRING" id="284811.Q74ZM6"/>
<reference evidence="11" key="2">
    <citation type="journal article" date="2013" name="G3 (Bethesda)">
        <title>Genomes of Ashbya fungi isolated from insects reveal four mating-type loci, numerous translocations, lack of transposons, and distinct gene duplications.</title>
        <authorList>
            <person name="Dietrich F.S."/>
            <person name="Voegeli S."/>
            <person name="Kuo S."/>
            <person name="Philippsen P."/>
        </authorList>
    </citation>
    <scope>GENOME REANNOTATION</scope>
    <source>
        <strain evidence="11">ATCC 10895 / CBS 109.51 / FGSC 9923 / NRRL Y-1056</strain>
    </source>
</reference>
<feature type="compositionally biased region" description="Low complexity" evidence="8">
    <location>
        <begin position="252"/>
        <end position="270"/>
    </location>
</feature>
<dbReference type="SUPFAM" id="SSF57667">
    <property type="entry name" value="beta-beta-alpha zinc fingers"/>
    <property type="match status" value="1"/>
</dbReference>
<evidence type="ECO:0000256" key="6">
    <source>
        <dbReference type="ARBA" id="ARBA00023242"/>
    </source>
</evidence>
<feature type="region of interest" description="Disordered" evidence="8">
    <location>
        <begin position="104"/>
        <end position="166"/>
    </location>
</feature>
<feature type="domain" description="C2H2-type" evidence="9">
    <location>
        <begin position="77"/>
        <end position="105"/>
    </location>
</feature>